<protein>
    <recommendedName>
        <fullName evidence="3">Capsid protein</fullName>
    </recommendedName>
</protein>
<dbReference type="AlphaFoldDB" id="A0A0F9LHJ5"/>
<dbReference type="InterPro" id="IPR035198">
    <property type="entry name" value="SU10_MCP"/>
</dbReference>
<dbReference type="Pfam" id="PF17236">
    <property type="entry name" value="SU10_MCP"/>
    <property type="match status" value="1"/>
</dbReference>
<dbReference type="EMBL" id="LAZR01006146">
    <property type="protein sequence ID" value="KKM94379.1"/>
    <property type="molecule type" value="Genomic_DNA"/>
</dbReference>
<comment type="caution">
    <text evidence="2">The sequence shown here is derived from an EMBL/GenBank/DDBJ whole genome shotgun (WGS) entry which is preliminary data.</text>
</comment>
<evidence type="ECO:0008006" key="3">
    <source>
        <dbReference type="Google" id="ProtNLM"/>
    </source>
</evidence>
<proteinExistence type="predicted"/>
<feature type="transmembrane region" description="Helical" evidence="1">
    <location>
        <begin position="77"/>
        <end position="99"/>
    </location>
</feature>
<keyword evidence="1" id="KW-0472">Membrane</keyword>
<reference evidence="2" key="1">
    <citation type="journal article" date="2015" name="Nature">
        <title>Complex archaea that bridge the gap between prokaryotes and eukaryotes.</title>
        <authorList>
            <person name="Spang A."/>
            <person name="Saw J.H."/>
            <person name="Jorgensen S.L."/>
            <person name="Zaremba-Niedzwiedzka K."/>
            <person name="Martijn J."/>
            <person name="Lind A.E."/>
            <person name="van Eijk R."/>
            <person name="Schleper C."/>
            <person name="Guy L."/>
            <person name="Ettema T.J."/>
        </authorList>
    </citation>
    <scope>NUCLEOTIDE SEQUENCE</scope>
</reference>
<organism evidence="2">
    <name type="scientific">marine sediment metagenome</name>
    <dbReference type="NCBI Taxonomy" id="412755"/>
    <lineage>
        <taxon>unclassified sequences</taxon>
        <taxon>metagenomes</taxon>
        <taxon>ecological metagenomes</taxon>
    </lineage>
</organism>
<gene>
    <name evidence="2" type="ORF">LCGC14_1198900</name>
</gene>
<keyword evidence="1" id="KW-1133">Transmembrane helix</keyword>
<evidence type="ECO:0000256" key="1">
    <source>
        <dbReference type="SAM" id="Phobius"/>
    </source>
</evidence>
<evidence type="ECO:0000313" key="2">
    <source>
        <dbReference type="EMBL" id="KKM94379.1"/>
    </source>
</evidence>
<keyword evidence="1" id="KW-0812">Transmembrane</keyword>
<name>A0A0F9LHJ5_9ZZZZ</name>
<accession>A0A0F9LHJ5</accession>
<sequence>MAFMGMRGTDDWVANQRPENWREQILYLYPNGQAPLTAMLSMLASESTDDPHFHWWTENVGSVGGDIDNIYTSADLAVAYVGGGVTGLALYVVVALALAQQIRAGHQLLLRDTDDYRVDVNVIVTSDPLFDGAASVLTIRLLEDDDNAPATGVLAAHDLSDADNLLVIGNINPEGGEIPTAVHQDPTEFESYTQIFRTALDVTRTASKTKLRTGDDYQRMKRDALEAHSIEMEQNTFWSILTQNVGANGKPERTTQGIIPFVRQYAPTNVDDYRLNAIYTGLTWLQGGEEWMDDRLERLFRYGSNEKMAFIGSGALLGINRLAKSGGQINLTPETVAYGMKVRRWITPFGDLLVKTHPLFSFQATTRNMMVILEPRNMRMRYIDDTFFKKDKSEREGGHNAIDGRKEEYLTEMGFEFHHPLTFGIMNGLNLLNIVA</sequence>